<accession>A0ABT7RTA1</accession>
<evidence type="ECO:0000313" key="1">
    <source>
        <dbReference type="EMBL" id="MDM7490869.1"/>
    </source>
</evidence>
<dbReference type="Proteomes" id="UP001233164">
    <property type="component" value="Unassembled WGS sequence"/>
</dbReference>
<evidence type="ECO:0000313" key="2">
    <source>
        <dbReference type="Proteomes" id="UP001233164"/>
    </source>
</evidence>
<dbReference type="EMBL" id="JAUBOF010000109">
    <property type="protein sequence ID" value="MDM7490869.1"/>
    <property type="molecule type" value="Genomic_DNA"/>
</dbReference>
<comment type="caution">
    <text evidence="1">The sequence shown here is derived from an EMBL/GenBank/DDBJ whole genome shotgun (WGS) entry which is preliminary data.</text>
</comment>
<keyword evidence="2" id="KW-1185">Reference proteome</keyword>
<name>A0ABT7RTA1_9NOCA</name>
<protein>
    <submittedName>
        <fullName evidence="1">Uncharacterized protein</fullName>
    </submittedName>
</protein>
<gene>
    <name evidence="1" type="ORF">QT969_21520</name>
</gene>
<dbReference type="RefSeq" id="WP_289381345.1">
    <property type="nucleotide sequence ID" value="NZ_JAUBOF010000109.1"/>
</dbReference>
<sequence>MSDSWEDHPAVASALAVVRNRTDDVEVSWEPYLLVVRDTIAAVGVRNSESRSVALVNHIDGRWRTPPLVTTVMLPLQAPARTFRPSFIQRLSVKQAGSPSADGRPPEVAWTVLAGFLAADVRSGVTQSSIDEYEADVADDGFILAVLRARWREKLAMIAIMNDGRHIPCIHPSLR</sequence>
<proteinExistence type="predicted"/>
<organism evidence="1 2">
    <name type="scientific">Rhodococcus indonesiensis</name>
    <dbReference type="NCBI Taxonomy" id="3055869"/>
    <lineage>
        <taxon>Bacteria</taxon>
        <taxon>Bacillati</taxon>
        <taxon>Actinomycetota</taxon>
        <taxon>Actinomycetes</taxon>
        <taxon>Mycobacteriales</taxon>
        <taxon>Nocardiaceae</taxon>
        <taxon>Rhodococcus</taxon>
    </lineage>
</organism>
<reference evidence="1 2" key="1">
    <citation type="submission" date="2023-06" db="EMBL/GenBank/DDBJ databases">
        <title>Rhodococcus indonesiensis sp. nov a new member of the Rhodococcus ruber lineage isolated from a sediment of neutral hot spring.</title>
        <authorList>
            <person name="Kusuma A.B."/>
            <person name="Fenylestari G."/>
            <person name="Ammar F."/>
            <person name="Nouioui I."/>
            <person name="Goodfellow M."/>
        </authorList>
    </citation>
    <scope>NUCLEOTIDE SEQUENCE [LARGE SCALE GENOMIC DNA]</scope>
    <source>
        <strain evidence="1 2">CSLK01-03</strain>
    </source>
</reference>